<feature type="transmembrane region" description="Helical" evidence="8">
    <location>
        <begin position="599"/>
        <end position="622"/>
    </location>
</feature>
<keyword evidence="3" id="KW-0813">Transport</keyword>
<keyword evidence="5 8" id="KW-1133">Transmembrane helix</keyword>
<sequence>MAEKSKYNTTEKSERNEYTQEKATQLTEDSLEISNLTDQDEFVYEPHQFTWRAAIVGSLLGCVVAASNLYLGLKIGWTFGAALWGSIFGFLVLKSLSRFTGSVFGPKENTVCQTAATASGGLSSGFVTAIPAMYRMGLMKDRTPSDDVVSLLLWTMTAAFFGTFFAVPLRSHFVINQDLVFPTPRAAAETIKNLHRAGSAAAKDARDAGRAMMISFATAMIWAIIGFFIPGIFGTIHILYYIGKAANYTKMMNADAEWGWAFTWDWAFFGAGLMTPGSTVFSFLLGELIAFGIAGPLMTSAGYLTGRGGFPPPPAIGSAQSWFLWPGVGMMVFTAFTELGVRYESLKHGILSAVHGGRNLIRKLQKKEALVRSSDYVSKDTTPAHEMIPASWWLSGLAVSGIFTILVMYFYFDVPVYATIGAIILSFMLAFVGLQASGETDINPTGAVAKVTQLVFSRVPGADLATVQKTNLMCANIAASVCSQSVDMVGDLKTAQLLNASPKAMFWAQMVGSVFAVGVAIPLFLLYTQAYPCVLNPNLPGKCQFEAPSVVAWENVCKILTGDGSIPRESMILTIVLCILGVVNVIVRVKFVPDAWKSYWINLNAVGLGFINPSPSIVFAMLVGWTAGHIWKRTNIRSHERLMYSVSAGLISGVGIAGLLNAALTIGGVEEGPVRVGCGDDGILC</sequence>
<protein>
    <submittedName>
        <fullName evidence="9">OPT oligopeptide transporter protein-domain-containing protein</fullName>
    </submittedName>
</protein>
<keyword evidence="4 8" id="KW-0812">Transmembrane</keyword>
<dbReference type="PANTHER" id="PTHR31645:SF3">
    <property type="entry name" value="OLIGOPEPTIDE TRANSPORTER"/>
    <property type="match status" value="1"/>
</dbReference>
<feature type="compositionally biased region" description="Basic and acidic residues" evidence="7">
    <location>
        <begin position="1"/>
        <end position="20"/>
    </location>
</feature>
<evidence type="ECO:0000256" key="6">
    <source>
        <dbReference type="ARBA" id="ARBA00023136"/>
    </source>
</evidence>
<keyword evidence="6 8" id="KW-0472">Membrane</keyword>
<evidence type="ECO:0000256" key="2">
    <source>
        <dbReference type="ARBA" id="ARBA00008807"/>
    </source>
</evidence>
<comment type="similarity">
    <text evidence="2">Belongs to the oligopeptide OPT transporter family.</text>
</comment>
<dbReference type="EMBL" id="MCFF01000046">
    <property type="protein sequence ID" value="ORZ06355.1"/>
    <property type="molecule type" value="Genomic_DNA"/>
</dbReference>
<evidence type="ECO:0000256" key="4">
    <source>
        <dbReference type="ARBA" id="ARBA00022692"/>
    </source>
</evidence>
<feature type="transmembrane region" description="Helical" evidence="8">
    <location>
        <begin position="49"/>
        <end position="70"/>
    </location>
</feature>
<dbReference type="GeneID" id="33569948"/>
<feature type="transmembrane region" description="Helical" evidence="8">
    <location>
        <begin position="148"/>
        <end position="169"/>
    </location>
</feature>
<dbReference type="Pfam" id="PF03169">
    <property type="entry name" value="OPT"/>
    <property type="match status" value="1"/>
</dbReference>
<keyword evidence="10" id="KW-1185">Reference proteome</keyword>
<feature type="transmembrane region" description="Helical" evidence="8">
    <location>
        <begin position="570"/>
        <end position="587"/>
    </location>
</feature>
<proteinExistence type="inferred from homology"/>
<dbReference type="GO" id="GO:0000329">
    <property type="term" value="C:fungal-type vacuole membrane"/>
    <property type="evidence" value="ECO:0007669"/>
    <property type="project" value="TreeGrafter"/>
</dbReference>
<dbReference type="OrthoDB" id="77405at2759"/>
<dbReference type="AlphaFoldDB" id="A0A1Y2GBK1"/>
<evidence type="ECO:0000256" key="1">
    <source>
        <dbReference type="ARBA" id="ARBA00004141"/>
    </source>
</evidence>
<feature type="region of interest" description="Disordered" evidence="7">
    <location>
        <begin position="1"/>
        <end position="21"/>
    </location>
</feature>
<feature type="transmembrane region" description="Helical" evidence="8">
    <location>
        <begin position="392"/>
        <end position="411"/>
    </location>
</feature>
<dbReference type="InParanoid" id="A0A1Y2GBK1"/>
<feature type="transmembrane region" description="Helical" evidence="8">
    <location>
        <begin position="417"/>
        <end position="434"/>
    </location>
</feature>
<feature type="transmembrane region" description="Helical" evidence="8">
    <location>
        <begin position="642"/>
        <end position="666"/>
    </location>
</feature>
<comment type="subcellular location">
    <subcellularLocation>
        <location evidence="1">Membrane</location>
        <topology evidence="1">Multi-pass membrane protein</topology>
    </subcellularLocation>
</comment>
<reference evidence="9 10" key="1">
    <citation type="submission" date="2016-07" db="EMBL/GenBank/DDBJ databases">
        <title>Pervasive Adenine N6-methylation of Active Genes in Fungi.</title>
        <authorList>
            <consortium name="DOE Joint Genome Institute"/>
            <person name="Mondo S.J."/>
            <person name="Dannebaum R.O."/>
            <person name="Kuo R.C."/>
            <person name="Labutti K."/>
            <person name="Haridas S."/>
            <person name="Kuo A."/>
            <person name="Salamov A."/>
            <person name="Ahrendt S.R."/>
            <person name="Lipzen A."/>
            <person name="Sullivan W."/>
            <person name="Andreopoulos W.B."/>
            <person name="Clum A."/>
            <person name="Lindquist E."/>
            <person name="Daum C."/>
            <person name="Ramamoorthy G.K."/>
            <person name="Gryganskyi A."/>
            <person name="Culley D."/>
            <person name="Magnuson J.K."/>
            <person name="James T.Y."/>
            <person name="O'Malley M.A."/>
            <person name="Stajich J.E."/>
            <person name="Spatafora J.W."/>
            <person name="Visel A."/>
            <person name="Grigoriev I.V."/>
        </authorList>
    </citation>
    <scope>NUCLEOTIDE SEQUENCE [LARGE SCALE GENOMIC DNA]</scope>
    <source>
        <strain evidence="9 10">NRRL 3116</strain>
    </source>
</reference>
<feature type="transmembrane region" description="Helical" evidence="8">
    <location>
        <begin position="323"/>
        <end position="341"/>
    </location>
</feature>
<evidence type="ECO:0000256" key="3">
    <source>
        <dbReference type="ARBA" id="ARBA00022448"/>
    </source>
</evidence>
<dbReference type="STRING" id="64571.A0A1Y2GBK1"/>
<evidence type="ECO:0000313" key="9">
    <source>
        <dbReference type="EMBL" id="ORZ06355.1"/>
    </source>
</evidence>
<gene>
    <name evidence="9" type="ORF">BCR41DRAFT_389272</name>
</gene>
<dbReference type="NCBIfam" id="TIGR00728">
    <property type="entry name" value="OPT_sfam"/>
    <property type="match status" value="1"/>
</dbReference>
<evidence type="ECO:0000256" key="8">
    <source>
        <dbReference type="SAM" id="Phobius"/>
    </source>
</evidence>
<dbReference type="InterPro" id="IPR004813">
    <property type="entry name" value="OPT"/>
</dbReference>
<evidence type="ECO:0000256" key="5">
    <source>
        <dbReference type="ARBA" id="ARBA00022989"/>
    </source>
</evidence>
<organism evidence="9 10">
    <name type="scientific">Lobosporangium transversale</name>
    <dbReference type="NCBI Taxonomy" id="64571"/>
    <lineage>
        <taxon>Eukaryota</taxon>
        <taxon>Fungi</taxon>
        <taxon>Fungi incertae sedis</taxon>
        <taxon>Mucoromycota</taxon>
        <taxon>Mortierellomycotina</taxon>
        <taxon>Mortierellomycetes</taxon>
        <taxon>Mortierellales</taxon>
        <taxon>Mortierellaceae</taxon>
        <taxon>Lobosporangium</taxon>
    </lineage>
</organism>
<evidence type="ECO:0000313" key="10">
    <source>
        <dbReference type="Proteomes" id="UP000193648"/>
    </source>
</evidence>
<dbReference type="InterPro" id="IPR045035">
    <property type="entry name" value="YSL-like"/>
</dbReference>
<evidence type="ECO:0000256" key="7">
    <source>
        <dbReference type="SAM" id="MobiDB-lite"/>
    </source>
</evidence>
<name>A0A1Y2GBK1_9FUNG</name>
<dbReference type="Proteomes" id="UP000193648">
    <property type="component" value="Unassembled WGS sequence"/>
</dbReference>
<comment type="caution">
    <text evidence="9">The sequence shown here is derived from an EMBL/GenBank/DDBJ whole genome shotgun (WGS) entry which is preliminary data.</text>
</comment>
<feature type="transmembrane region" description="Helical" evidence="8">
    <location>
        <begin position="280"/>
        <end position="303"/>
    </location>
</feature>
<dbReference type="GO" id="GO:0035673">
    <property type="term" value="F:oligopeptide transmembrane transporter activity"/>
    <property type="evidence" value="ECO:0007669"/>
    <property type="project" value="InterPro"/>
</dbReference>
<feature type="transmembrane region" description="Helical" evidence="8">
    <location>
        <begin position="219"/>
        <end position="242"/>
    </location>
</feature>
<feature type="transmembrane region" description="Helical" evidence="8">
    <location>
        <begin position="77"/>
        <end position="96"/>
    </location>
</feature>
<accession>A0A1Y2GBK1</accession>
<dbReference type="RefSeq" id="XP_021877518.1">
    <property type="nucleotide sequence ID" value="XM_022028105.1"/>
</dbReference>
<dbReference type="PANTHER" id="PTHR31645">
    <property type="entry name" value="OLIGOPEPTIDE TRANSPORTER YGL114W-RELATED"/>
    <property type="match status" value="1"/>
</dbReference>
<feature type="transmembrane region" description="Helical" evidence="8">
    <location>
        <begin position="506"/>
        <end position="527"/>
    </location>
</feature>